<reference evidence="3" key="1">
    <citation type="submission" date="2023-07" db="EMBL/GenBank/DDBJ databases">
        <title>A draft genome of Kazachstania heterogenica Y-27499.</title>
        <authorList>
            <person name="Donic C."/>
            <person name="Kralova J.S."/>
            <person name="Fidel L."/>
            <person name="Ben-Dor S."/>
            <person name="Jung S."/>
        </authorList>
    </citation>
    <scope>NUCLEOTIDE SEQUENCE [LARGE SCALE GENOMIC DNA]</scope>
    <source>
        <strain evidence="3">Y27499</strain>
    </source>
</reference>
<feature type="compositionally biased region" description="Polar residues" evidence="1">
    <location>
        <begin position="61"/>
        <end position="75"/>
    </location>
</feature>
<feature type="region of interest" description="Disordered" evidence="1">
    <location>
        <begin position="35"/>
        <end position="75"/>
    </location>
</feature>
<name>A0AAN7W142_9SACH</name>
<organism evidence="2 3">
    <name type="scientific">Arxiozyma heterogenica</name>
    <dbReference type="NCBI Taxonomy" id="278026"/>
    <lineage>
        <taxon>Eukaryota</taxon>
        <taxon>Fungi</taxon>
        <taxon>Dikarya</taxon>
        <taxon>Ascomycota</taxon>
        <taxon>Saccharomycotina</taxon>
        <taxon>Saccharomycetes</taxon>
        <taxon>Saccharomycetales</taxon>
        <taxon>Saccharomycetaceae</taxon>
        <taxon>Arxiozyma</taxon>
    </lineage>
</organism>
<gene>
    <name evidence="2" type="ORF">RI543_003839</name>
</gene>
<evidence type="ECO:0000313" key="3">
    <source>
        <dbReference type="Proteomes" id="UP001306508"/>
    </source>
</evidence>
<feature type="compositionally biased region" description="Low complexity" evidence="1">
    <location>
        <begin position="35"/>
        <end position="45"/>
    </location>
</feature>
<evidence type="ECO:0000256" key="1">
    <source>
        <dbReference type="SAM" id="MobiDB-lite"/>
    </source>
</evidence>
<proteinExistence type="predicted"/>
<dbReference type="AlphaFoldDB" id="A0AAN7W142"/>
<comment type="caution">
    <text evidence="2">The sequence shown here is derived from an EMBL/GenBank/DDBJ whole genome shotgun (WGS) entry which is preliminary data.</text>
</comment>
<dbReference type="EMBL" id="JAWIZZ010000051">
    <property type="protein sequence ID" value="KAK5778911.1"/>
    <property type="molecule type" value="Genomic_DNA"/>
</dbReference>
<dbReference type="Proteomes" id="UP001306508">
    <property type="component" value="Unassembled WGS sequence"/>
</dbReference>
<keyword evidence="3" id="KW-1185">Reference proteome</keyword>
<sequence>MDIVGDSQSSEEELADLDVFQLKNSTYDYQNDLSFTSSSSISDSDNATIGDNGTDKDENDNYTTDGMNENDNTSLKPAVDQILKRVRKSSNKIALRRNNKYSRKNHGNMNYGMKDKDHITLSQFNLGDSFDFKVTEKLDQLNKLSDMINTNNNNNKYKNDHKPVFDVHGSKESISQLKKQYKLKLSKNNINLDPDTIDMICYDKTGKYKDWYFITNNSQDQLVTSDLENFLLCIGVDKDMLSGDFYIDDSLFNELDPYCIIFEPGYILQEFSNLINHMNDTNKIVNDNIFKWWLYLILDKTIYNSVQCNIFWCTSILNIFIKKYGSIDKLIQLYWKYIRSNSNRYYLLYRLTQLLPILKKYFIDDLFKSDPKLLINQFDILYDSHNFKDLLYFILFIHGSKMYPIESDTSITNNDIEGDDLIETTSNVNSKASNNIVKNDQYSPQSIIQYFKDCIIDCSSDQQCAREILIILGILKLFAFQ</sequence>
<accession>A0AAN7W142</accession>
<protein>
    <submittedName>
        <fullName evidence="2">Uncharacterized protein</fullName>
    </submittedName>
</protein>
<evidence type="ECO:0000313" key="2">
    <source>
        <dbReference type="EMBL" id="KAK5778911.1"/>
    </source>
</evidence>